<protein>
    <submittedName>
        <fullName evidence="1">Uncharacterized protein</fullName>
    </submittedName>
</protein>
<dbReference type="AlphaFoldDB" id="V5H0A3"/>
<name>V5H0A3_ANOGL</name>
<organism evidence="1">
    <name type="scientific">Anoplophora glabripennis</name>
    <name type="common">Asian longhorn beetle</name>
    <name type="synonym">Anoplophora nobilis</name>
    <dbReference type="NCBI Taxonomy" id="217634"/>
    <lineage>
        <taxon>Eukaryota</taxon>
        <taxon>Metazoa</taxon>
        <taxon>Ecdysozoa</taxon>
        <taxon>Arthropoda</taxon>
        <taxon>Hexapoda</taxon>
        <taxon>Insecta</taxon>
        <taxon>Pterygota</taxon>
        <taxon>Neoptera</taxon>
        <taxon>Endopterygota</taxon>
        <taxon>Coleoptera</taxon>
        <taxon>Polyphaga</taxon>
        <taxon>Cucujiformia</taxon>
        <taxon>Chrysomeloidea</taxon>
        <taxon>Cerambycidae</taxon>
        <taxon>Lamiinae</taxon>
        <taxon>Lamiini</taxon>
        <taxon>Anoplophora</taxon>
    </lineage>
</organism>
<sequence length="218" mass="25849">SKEFHLIWDERKMIKGKYAFVLKKKIKKFVNNVCIIYFKDWRYLKTNDAIKLYAYCGHNKCKYFIITIERISVSGVEHCVSVVSSFRDFYHVETLSSQVRGLERSILKDTMSYIKPFKQRQNDVLRANSNLVKQGTLDSIRSDSVYKKIRSEKLSEKDESKDDFMDILIMYNKNKDFIQHVGLPFHIYVYSKEQVDLLKIRKTDQQILYLDATGTIVR</sequence>
<dbReference type="EMBL" id="GALX01002213">
    <property type="protein sequence ID" value="JAB66253.1"/>
    <property type="molecule type" value="Transcribed_RNA"/>
</dbReference>
<proteinExistence type="predicted"/>
<accession>V5H0A3</accession>
<feature type="non-terminal residue" evidence="1">
    <location>
        <position position="1"/>
    </location>
</feature>
<evidence type="ECO:0000313" key="1">
    <source>
        <dbReference type="EMBL" id="JAB66253.1"/>
    </source>
</evidence>
<feature type="non-terminal residue" evidence="1">
    <location>
        <position position="218"/>
    </location>
</feature>
<reference evidence="1" key="1">
    <citation type="submission" date="2013-07" db="EMBL/GenBank/DDBJ databases">
        <title>Midgut Transcriptome Profiling of Anoplphora glabripennis, a Lignocellulose Degrading, Wood-Boring Cerambycid.</title>
        <authorList>
            <person name="Scully E.D."/>
            <person name="Hoover K."/>
            <person name="Carlson J.E."/>
            <person name="Tien M."/>
            <person name="Geib S.M."/>
        </authorList>
    </citation>
    <scope>NUCLEOTIDE SEQUENCE</scope>
</reference>